<gene>
    <name evidence="7" type="ORF">SAMN06295998_10813</name>
</gene>
<dbReference type="PANTHER" id="PTHR43580:SF2">
    <property type="entry name" value="CYTOKINE-LIKE NUCLEAR FACTOR N-PAC"/>
    <property type="match status" value="1"/>
</dbReference>
<dbReference type="GO" id="GO:0050661">
    <property type="term" value="F:NADP binding"/>
    <property type="evidence" value="ECO:0007669"/>
    <property type="project" value="InterPro"/>
</dbReference>
<dbReference type="EMBL" id="FWYD01000008">
    <property type="protein sequence ID" value="SMC84652.1"/>
    <property type="molecule type" value="Genomic_DNA"/>
</dbReference>
<dbReference type="Pfam" id="PF14833">
    <property type="entry name" value="NAD_binding_11"/>
    <property type="match status" value="1"/>
</dbReference>
<feature type="domain" description="6-phosphogluconate dehydrogenase NADP-binding" evidence="5">
    <location>
        <begin position="7"/>
        <end position="166"/>
    </location>
</feature>
<keyword evidence="2" id="KW-0520">NAD</keyword>
<evidence type="ECO:0000256" key="1">
    <source>
        <dbReference type="ARBA" id="ARBA00023002"/>
    </source>
</evidence>
<dbReference type="Gene3D" id="1.10.1040.10">
    <property type="entry name" value="N-(1-d-carboxylethyl)-l-norvaline Dehydrogenase, domain 2"/>
    <property type="match status" value="1"/>
</dbReference>
<dbReference type="InterPro" id="IPR008927">
    <property type="entry name" value="6-PGluconate_DH-like_C_sf"/>
</dbReference>
<evidence type="ECO:0000256" key="3">
    <source>
        <dbReference type="PIRSR" id="PIRSR000103-1"/>
    </source>
</evidence>
<evidence type="ECO:0000313" key="8">
    <source>
        <dbReference type="Proteomes" id="UP000192330"/>
    </source>
</evidence>
<evidence type="ECO:0000259" key="6">
    <source>
        <dbReference type="Pfam" id="PF14833"/>
    </source>
</evidence>
<dbReference type="STRING" id="1387277.SAMN06295998_10813"/>
<dbReference type="Gene3D" id="3.40.50.720">
    <property type="entry name" value="NAD(P)-binding Rossmann-like Domain"/>
    <property type="match status" value="1"/>
</dbReference>
<evidence type="ECO:0000259" key="5">
    <source>
        <dbReference type="Pfam" id="PF03446"/>
    </source>
</evidence>
<reference evidence="7 8" key="1">
    <citation type="submission" date="2017-04" db="EMBL/GenBank/DDBJ databases">
        <authorList>
            <person name="Afonso C.L."/>
            <person name="Miller P.J."/>
            <person name="Scott M.A."/>
            <person name="Spackman E."/>
            <person name="Goraichik I."/>
            <person name="Dimitrov K.M."/>
            <person name="Suarez D.L."/>
            <person name="Swayne D.E."/>
        </authorList>
    </citation>
    <scope>NUCLEOTIDE SEQUENCE [LARGE SCALE GENOMIC DNA]</scope>
    <source>
        <strain evidence="7 8">CGMCC 1.12644</strain>
    </source>
</reference>
<keyword evidence="8" id="KW-1185">Reference proteome</keyword>
<dbReference type="GO" id="GO:0016491">
    <property type="term" value="F:oxidoreductase activity"/>
    <property type="evidence" value="ECO:0007669"/>
    <property type="project" value="UniProtKB-KW"/>
</dbReference>
<dbReference type="InterPro" id="IPR006115">
    <property type="entry name" value="6PGDH_NADP-bd"/>
</dbReference>
<sequence>MSDKPVIGFIGVGLMGHGMAASILRGGYPLVVKGNRNRVPVEDLLSKGATEVETPAEMAAQCDMIHLCLSNSPQVEAIIRGEDGILAGGCKGLIVLDATTADPTSTTALAAELAEKGMTLVDAPLGRTPKEAEEGTLDAMIGCDDATYRKILPVVECWAGNINHVGESGSAHQMKLIMNFISMGYAALYAEAVTLGAGVGLAPQMIEQVIGSSRLGNGFFDTFMKYAVGRDRDAHKFAIANASKDVRYAANMASDAGVANIMGAAIKHYFTLAEGAGKGDHYVPMLADHVAEMNGLDLAAIVANHAKS</sequence>
<dbReference type="SUPFAM" id="SSF48179">
    <property type="entry name" value="6-phosphogluconate dehydrogenase C-terminal domain-like"/>
    <property type="match status" value="1"/>
</dbReference>
<dbReference type="InterPro" id="IPR051265">
    <property type="entry name" value="HIBADH-related_NP60_sf"/>
</dbReference>
<dbReference type="PIRSF" id="PIRSF000103">
    <property type="entry name" value="HIBADH"/>
    <property type="match status" value="1"/>
</dbReference>
<dbReference type="Proteomes" id="UP000192330">
    <property type="component" value="Unassembled WGS sequence"/>
</dbReference>
<dbReference type="PANTHER" id="PTHR43580">
    <property type="entry name" value="OXIDOREDUCTASE GLYR1-RELATED"/>
    <property type="match status" value="1"/>
</dbReference>
<evidence type="ECO:0000256" key="4">
    <source>
        <dbReference type="SAM" id="Phobius"/>
    </source>
</evidence>
<dbReference type="InterPro" id="IPR015815">
    <property type="entry name" value="HIBADH-related"/>
</dbReference>
<proteinExistence type="predicted"/>
<evidence type="ECO:0008006" key="9">
    <source>
        <dbReference type="Google" id="ProtNLM"/>
    </source>
</evidence>
<dbReference type="GO" id="GO:0051287">
    <property type="term" value="F:NAD binding"/>
    <property type="evidence" value="ECO:0007669"/>
    <property type="project" value="InterPro"/>
</dbReference>
<keyword evidence="4" id="KW-0812">Transmembrane</keyword>
<feature type="domain" description="3-hydroxyisobutyrate dehydrogenase-like NAD-binding" evidence="6">
    <location>
        <begin position="169"/>
        <end position="280"/>
    </location>
</feature>
<evidence type="ECO:0000256" key="2">
    <source>
        <dbReference type="ARBA" id="ARBA00023027"/>
    </source>
</evidence>
<organism evidence="7 8">
    <name type="scientific">Primorskyibacter flagellatus</name>
    <dbReference type="NCBI Taxonomy" id="1387277"/>
    <lineage>
        <taxon>Bacteria</taxon>
        <taxon>Pseudomonadati</taxon>
        <taxon>Pseudomonadota</taxon>
        <taxon>Alphaproteobacteria</taxon>
        <taxon>Rhodobacterales</taxon>
        <taxon>Roseobacteraceae</taxon>
        <taxon>Primorskyibacter</taxon>
    </lineage>
</organism>
<dbReference type="InterPro" id="IPR036291">
    <property type="entry name" value="NAD(P)-bd_dom_sf"/>
</dbReference>
<dbReference type="OrthoDB" id="9812907at2"/>
<protein>
    <recommendedName>
        <fullName evidence="9">2-hydroxy-3-oxopropionate reductase</fullName>
    </recommendedName>
</protein>
<dbReference type="RefSeq" id="WP_084353190.1">
    <property type="nucleotide sequence ID" value="NZ_FWYD01000008.1"/>
</dbReference>
<evidence type="ECO:0000313" key="7">
    <source>
        <dbReference type="EMBL" id="SMC84652.1"/>
    </source>
</evidence>
<keyword evidence="4" id="KW-0472">Membrane</keyword>
<dbReference type="Pfam" id="PF03446">
    <property type="entry name" value="NAD_binding_2"/>
    <property type="match status" value="1"/>
</dbReference>
<dbReference type="AlphaFoldDB" id="A0A1W2CIE4"/>
<keyword evidence="4" id="KW-1133">Transmembrane helix</keyword>
<dbReference type="SUPFAM" id="SSF51735">
    <property type="entry name" value="NAD(P)-binding Rossmann-fold domains"/>
    <property type="match status" value="1"/>
</dbReference>
<dbReference type="InterPro" id="IPR013328">
    <property type="entry name" value="6PGD_dom2"/>
</dbReference>
<name>A0A1W2CIE4_9RHOB</name>
<dbReference type="InterPro" id="IPR029154">
    <property type="entry name" value="HIBADH-like_NADP-bd"/>
</dbReference>
<feature type="transmembrane region" description="Helical" evidence="4">
    <location>
        <begin position="6"/>
        <end position="28"/>
    </location>
</feature>
<accession>A0A1W2CIE4</accession>
<feature type="active site" evidence="3">
    <location>
        <position position="175"/>
    </location>
</feature>
<keyword evidence="1" id="KW-0560">Oxidoreductase</keyword>